<dbReference type="InterPro" id="IPR001638">
    <property type="entry name" value="Solute-binding_3/MltF_N"/>
</dbReference>
<dbReference type="PANTHER" id="PTHR35936:SF25">
    <property type="entry name" value="ABC TRANSPORTER SUBSTRATE-BINDING PROTEIN"/>
    <property type="match status" value="1"/>
</dbReference>
<evidence type="ECO:0000313" key="5">
    <source>
        <dbReference type="Proteomes" id="UP000198512"/>
    </source>
</evidence>
<sequence length="243" mass="27806">MNELRALILTLMLLPLSGAAEILRLVADPWPPFTGKHLPRNGLASDLVTTALNRAGYVTRYFEVPWERAIRGLQRNEYDVLVDAWFSEERAEFGHFSQPYLINRIRFLQRKGTGITFEQLSDIYPYSIAVVRGYAYGPSFDQDARLRKVSVTDFPIAARMLHARRVQLTLEDELVARHHLGRDMDGIGDELEFLPQPLSENGLHVLVSRQHPEHQKIVAAFDVAIEGMRADGTYERIMRRHGL</sequence>
<protein>
    <submittedName>
        <fullName evidence="4">Polar amino acid transport system substrate-binding protein</fullName>
    </submittedName>
</protein>
<dbReference type="Gene3D" id="3.40.190.10">
    <property type="entry name" value="Periplasmic binding protein-like II"/>
    <property type="match status" value="2"/>
</dbReference>
<reference evidence="4 5" key="1">
    <citation type="submission" date="2016-10" db="EMBL/GenBank/DDBJ databases">
        <authorList>
            <person name="Varghese N."/>
            <person name="Submissions S."/>
        </authorList>
    </citation>
    <scope>NUCLEOTIDE SEQUENCE [LARGE SCALE GENOMIC DNA]</scope>
    <source>
        <strain evidence="4 5">CIP 109853</strain>
    </source>
</reference>
<comment type="similarity">
    <text evidence="1">Belongs to the bacterial solute-binding protein 3 family.</text>
</comment>
<dbReference type="Pfam" id="PF00497">
    <property type="entry name" value="SBP_bac_3"/>
    <property type="match status" value="1"/>
</dbReference>
<keyword evidence="5" id="KW-1185">Reference proteome</keyword>
<comment type="caution">
    <text evidence="4">The sequence shown here is derived from an EMBL/GenBank/DDBJ whole genome shotgun (WGS) entry which is preliminary data.</text>
</comment>
<organism evidence="4 5">
    <name type="scientific">Pseudomonas cuatrocienegasensis</name>
    <dbReference type="NCBI Taxonomy" id="543360"/>
    <lineage>
        <taxon>Bacteria</taxon>
        <taxon>Pseudomonadati</taxon>
        <taxon>Pseudomonadota</taxon>
        <taxon>Gammaproteobacteria</taxon>
        <taxon>Pseudomonadales</taxon>
        <taxon>Pseudomonadaceae</taxon>
        <taxon>Pseudomonas</taxon>
    </lineage>
</organism>
<dbReference type="Proteomes" id="UP000198512">
    <property type="component" value="Unassembled WGS sequence"/>
</dbReference>
<dbReference type="SUPFAM" id="SSF53850">
    <property type="entry name" value="Periplasmic binding protein-like II"/>
    <property type="match status" value="1"/>
</dbReference>
<dbReference type="PANTHER" id="PTHR35936">
    <property type="entry name" value="MEMBRANE-BOUND LYTIC MUREIN TRANSGLYCOSYLASE F"/>
    <property type="match status" value="1"/>
</dbReference>
<dbReference type="RefSeq" id="WP_069520957.1">
    <property type="nucleotide sequence ID" value="NZ_FOFP01000012.1"/>
</dbReference>
<evidence type="ECO:0000313" key="4">
    <source>
        <dbReference type="EMBL" id="SEQ94348.1"/>
    </source>
</evidence>
<accession>A0ABY1BIE2</accession>
<evidence type="ECO:0000256" key="2">
    <source>
        <dbReference type="ARBA" id="ARBA00022729"/>
    </source>
</evidence>
<gene>
    <name evidence="4" type="ORF">SAMN05216600_11231</name>
</gene>
<evidence type="ECO:0000256" key="1">
    <source>
        <dbReference type="ARBA" id="ARBA00010333"/>
    </source>
</evidence>
<keyword evidence="2" id="KW-0732">Signal</keyword>
<dbReference type="EMBL" id="FOFP01000012">
    <property type="protein sequence ID" value="SEQ94348.1"/>
    <property type="molecule type" value="Genomic_DNA"/>
</dbReference>
<feature type="domain" description="Solute-binding protein family 3/N-terminal" evidence="3">
    <location>
        <begin position="28"/>
        <end position="241"/>
    </location>
</feature>
<name>A0ABY1BIE2_9PSED</name>
<proteinExistence type="inferred from homology"/>
<evidence type="ECO:0000259" key="3">
    <source>
        <dbReference type="Pfam" id="PF00497"/>
    </source>
</evidence>